<dbReference type="SUPFAM" id="SSF50891">
    <property type="entry name" value="Cyclophilin-like"/>
    <property type="match status" value="1"/>
</dbReference>
<dbReference type="eggNOG" id="KOG0111">
    <property type="taxonomic scope" value="Eukaryota"/>
</dbReference>
<dbReference type="GO" id="GO:0016018">
    <property type="term" value="F:cyclosporin A binding"/>
    <property type="evidence" value="ECO:0007669"/>
    <property type="project" value="TreeGrafter"/>
</dbReference>
<dbReference type="PANTHER" id="PTHR11071:SF575">
    <property type="entry name" value="PEPTIDYL-PROLYL CIS-TRANS ISOMERASE E"/>
    <property type="match status" value="1"/>
</dbReference>
<dbReference type="PIRSF" id="PIRSF001475">
    <property type="entry name" value="PPI_cyclophilin_E"/>
    <property type="match status" value="1"/>
</dbReference>
<dbReference type="Pfam" id="PF00076">
    <property type="entry name" value="RRM_1"/>
    <property type="match status" value="1"/>
</dbReference>
<name>E3MK93_CAERE</name>
<evidence type="ECO:0000256" key="9">
    <source>
        <dbReference type="SAM" id="MobiDB-lite"/>
    </source>
</evidence>
<evidence type="ECO:0000256" key="7">
    <source>
        <dbReference type="ARBA" id="ARBA00023235"/>
    </source>
</evidence>
<dbReference type="PRINTS" id="PR00153">
    <property type="entry name" value="CSAPPISMRASE"/>
</dbReference>
<keyword evidence="6" id="KW-0697">Rotamase</keyword>
<dbReference type="PANTHER" id="PTHR11071">
    <property type="entry name" value="PEPTIDYL-PROLYL CIS-TRANS ISOMERASE"/>
    <property type="match status" value="1"/>
</dbReference>
<feature type="compositionally biased region" description="Basic and acidic residues" evidence="9">
    <location>
        <begin position="306"/>
        <end position="318"/>
    </location>
</feature>
<dbReference type="OMA" id="KIVIYAC"/>
<dbReference type="InterPro" id="IPR000504">
    <property type="entry name" value="RRM_dom"/>
</dbReference>
<sequence length="337" mass="37232">MNTNFPHNRKRTLYVGGFTEEVTEKVLMAAFIPFGDVVAISIPMDYESGKHRGFGFVEFDMAEDAAMAIDNMNESELFGKTIRVNFARPPKATERSQKPVWADDEWLKKYGRGGEAAAEDDAEDDASGTKEATSSASKLPRVYLGVKIGIRYIGRIVIELRTDVTPKTAENFRCLCTGERGFGYEGSTFHRIIPKFMLQGGDFTKGDGTGGKSIYGTKFEDENFTLRHTMPGTVSMANCGANTNGSQFFICTEKTDWLDGKHVVFGHVVEGMNIVRQVEQQGTPSGKPQMVVKIVESGEIEPEKRIAAQKAAEKKAVEKPVVSQEAENQEPEQAMET</sequence>
<protein>
    <recommendedName>
        <fullName evidence="4">Peptidyl-prolyl cis-trans isomerase E</fullName>
        <ecNumber evidence="3">5.2.1.8</ecNumber>
    </recommendedName>
    <alternativeName>
        <fullName evidence="8">Rotamase E</fullName>
    </alternativeName>
</protein>
<dbReference type="CDD" id="cd01926">
    <property type="entry name" value="cyclophilin_ABH_like"/>
    <property type="match status" value="1"/>
</dbReference>
<dbReference type="EC" id="5.2.1.8" evidence="3"/>
<gene>
    <name evidence="10" type="primary">Cre-cyn-13</name>
    <name evidence="10" type="ORF">CRE_28739</name>
</gene>
<dbReference type="GO" id="GO:0003723">
    <property type="term" value="F:RNA binding"/>
    <property type="evidence" value="ECO:0007669"/>
    <property type="project" value="UniProtKB-UniRule"/>
</dbReference>
<dbReference type="InterPro" id="IPR020892">
    <property type="entry name" value="Cyclophilin-type_PPIase_CS"/>
</dbReference>
<dbReference type="FunFam" id="3.30.70.330:FF:000781">
    <property type="entry name" value="Peptidyl-prolyl cis-trans isomerase E"/>
    <property type="match status" value="1"/>
</dbReference>
<feature type="compositionally biased region" description="Acidic residues" evidence="9">
    <location>
        <begin position="327"/>
        <end position="337"/>
    </location>
</feature>
<dbReference type="SUPFAM" id="SSF54928">
    <property type="entry name" value="RNA-binding domain, RBD"/>
    <property type="match status" value="1"/>
</dbReference>
<dbReference type="InterPro" id="IPR029000">
    <property type="entry name" value="Cyclophilin-like_dom_sf"/>
</dbReference>
<dbReference type="Proteomes" id="UP000008281">
    <property type="component" value="Unassembled WGS sequence"/>
</dbReference>
<dbReference type="PROSITE" id="PS00170">
    <property type="entry name" value="CSA_PPIASE_1"/>
    <property type="match status" value="1"/>
</dbReference>
<evidence type="ECO:0000256" key="2">
    <source>
        <dbReference type="ARBA" id="ARBA00009483"/>
    </source>
</evidence>
<dbReference type="SMART" id="SM00360">
    <property type="entry name" value="RRM"/>
    <property type="match status" value="1"/>
</dbReference>
<dbReference type="InterPro" id="IPR035979">
    <property type="entry name" value="RBD_domain_sf"/>
</dbReference>
<evidence type="ECO:0000313" key="10">
    <source>
        <dbReference type="EMBL" id="EFP03865.1"/>
    </source>
</evidence>
<accession>E3MK93</accession>
<proteinExistence type="inferred from homology"/>
<evidence type="ECO:0000313" key="11">
    <source>
        <dbReference type="Proteomes" id="UP000008281"/>
    </source>
</evidence>
<organism evidence="11">
    <name type="scientific">Caenorhabditis remanei</name>
    <name type="common">Caenorhabditis vulgaris</name>
    <dbReference type="NCBI Taxonomy" id="31234"/>
    <lineage>
        <taxon>Eukaryota</taxon>
        <taxon>Metazoa</taxon>
        <taxon>Ecdysozoa</taxon>
        <taxon>Nematoda</taxon>
        <taxon>Chromadorea</taxon>
        <taxon>Rhabditida</taxon>
        <taxon>Rhabditina</taxon>
        <taxon>Rhabditomorpha</taxon>
        <taxon>Rhabditoidea</taxon>
        <taxon>Rhabditidae</taxon>
        <taxon>Peloderinae</taxon>
        <taxon>Caenorhabditis</taxon>
    </lineage>
</organism>
<dbReference type="EMBL" id="DS268451">
    <property type="protein sequence ID" value="EFP03865.1"/>
    <property type="molecule type" value="Genomic_DNA"/>
</dbReference>
<reference evidence="10" key="1">
    <citation type="submission" date="2007-07" db="EMBL/GenBank/DDBJ databases">
        <title>PCAP assembly of the Caenorhabditis remanei genome.</title>
        <authorList>
            <consortium name="The Caenorhabditis remanei Sequencing Consortium"/>
            <person name="Wilson R.K."/>
        </authorList>
    </citation>
    <scope>NUCLEOTIDE SEQUENCE [LARGE SCALE GENOMIC DNA]</scope>
    <source>
        <strain evidence="10">PB4641</strain>
    </source>
</reference>
<keyword evidence="7" id="KW-0413">Isomerase</keyword>
<dbReference type="Gene3D" id="3.30.70.330">
    <property type="match status" value="1"/>
</dbReference>
<keyword evidence="5" id="KW-0694">RNA-binding</keyword>
<dbReference type="GO" id="GO:0006309">
    <property type="term" value="P:apoptotic DNA fragmentation"/>
    <property type="evidence" value="ECO:0007669"/>
    <property type="project" value="EnsemblMetazoa"/>
</dbReference>
<dbReference type="OrthoDB" id="193499at2759"/>
<dbReference type="Gene3D" id="2.40.100.10">
    <property type="entry name" value="Cyclophilin-like"/>
    <property type="match status" value="1"/>
</dbReference>
<dbReference type="InterPro" id="IPR016304">
    <property type="entry name" value="PPIE"/>
</dbReference>
<dbReference type="FunFam" id="2.40.100.10:FF:000046">
    <property type="entry name" value="Peptidyl-prolyl cis-trans isomerase E"/>
    <property type="match status" value="1"/>
</dbReference>
<evidence type="ECO:0000256" key="5">
    <source>
        <dbReference type="ARBA" id="ARBA00022884"/>
    </source>
</evidence>
<dbReference type="Pfam" id="PF00160">
    <property type="entry name" value="Pro_isomerase"/>
    <property type="match status" value="1"/>
</dbReference>
<dbReference type="AlphaFoldDB" id="E3MK93"/>
<evidence type="ECO:0000256" key="3">
    <source>
        <dbReference type="ARBA" id="ARBA00013194"/>
    </source>
</evidence>
<dbReference type="InterPro" id="IPR002130">
    <property type="entry name" value="Cyclophilin-type_PPIase_dom"/>
</dbReference>
<evidence type="ECO:0000256" key="4">
    <source>
        <dbReference type="ARBA" id="ARBA00021137"/>
    </source>
</evidence>
<comment type="catalytic activity">
    <reaction evidence="1">
        <text>[protein]-peptidylproline (omega=180) = [protein]-peptidylproline (omega=0)</text>
        <dbReference type="Rhea" id="RHEA:16237"/>
        <dbReference type="Rhea" id="RHEA-COMP:10747"/>
        <dbReference type="Rhea" id="RHEA-COMP:10748"/>
        <dbReference type="ChEBI" id="CHEBI:83833"/>
        <dbReference type="ChEBI" id="CHEBI:83834"/>
        <dbReference type="EC" id="5.2.1.8"/>
    </reaction>
</comment>
<dbReference type="FunCoup" id="E3MK93">
    <property type="interactions" value="2500"/>
</dbReference>
<feature type="region of interest" description="Disordered" evidence="9">
    <location>
        <begin position="306"/>
        <end position="337"/>
    </location>
</feature>
<dbReference type="GO" id="GO:0003755">
    <property type="term" value="F:peptidyl-prolyl cis-trans isomerase activity"/>
    <property type="evidence" value="ECO:0007669"/>
    <property type="project" value="UniProtKB-KW"/>
</dbReference>
<dbReference type="PROSITE" id="PS50072">
    <property type="entry name" value="CSA_PPIASE_2"/>
    <property type="match status" value="1"/>
</dbReference>
<dbReference type="InterPro" id="IPR012677">
    <property type="entry name" value="Nucleotide-bd_a/b_plait_sf"/>
</dbReference>
<dbReference type="CDD" id="cd12347">
    <property type="entry name" value="RRM_PPIE"/>
    <property type="match status" value="1"/>
</dbReference>
<evidence type="ECO:0000256" key="8">
    <source>
        <dbReference type="ARBA" id="ARBA00032204"/>
    </source>
</evidence>
<dbReference type="GO" id="GO:0006457">
    <property type="term" value="P:protein folding"/>
    <property type="evidence" value="ECO:0007669"/>
    <property type="project" value="InterPro"/>
</dbReference>
<dbReference type="InterPro" id="IPR034168">
    <property type="entry name" value="PPIE_RRM"/>
</dbReference>
<evidence type="ECO:0000256" key="1">
    <source>
        <dbReference type="ARBA" id="ARBA00000971"/>
    </source>
</evidence>
<comment type="similarity">
    <text evidence="2">Belongs to the cyclophilin-type PPIase family. PPIase E subfamily.</text>
</comment>
<keyword evidence="11" id="KW-1185">Reference proteome</keyword>
<dbReference type="PROSITE" id="PS50102">
    <property type="entry name" value="RRM"/>
    <property type="match status" value="1"/>
</dbReference>
<dbReference type="HOGENOM" id="CLU_012062_27_0_1"/>
<dbReference type="GO" id="GO:0004518">
    <property type="term" value="F:nuclease activity"/>
    <property type="evidence" value="ECO:0007669"/>
    <property type="project" value="EnsemblMetazoa"/>
</dbReference>
<dbReference type="STRING" id="31234.E3MK93"/>
<evidence type="ECO:0000256" key="6">
    <source>
        <dbReference type="ARBA" id="ARBA00023110"/>
    </source>
</evidence>
<dbReference type="GO" id="GO:0005739">
    <property type="term" value="C:mitochondrion"/>
    <property type="evidence" value="ECO:0007669"/>
    <property type="project" value="TreeGrafter"/>
</dbReference>